<protein>
    <submittedName>
        <fullName evidence="2">Uncharacterized protein</fullName>
    </submittedName>
</protein>
<accession>A0A9P5YA36</accession>
<dbReference type="AlphaFoldDB" id="A0A9P5YA36"/>
<dbReference type="OrthoDB" id="3061341at2759"/>
<dbReference type="Proteomes" id="UP000807353">
    <property type="component" value="Unassembled WGS sequence"/>
</dbReference>
<feature type="transmembrane region" description="Helical" evidence="1">
    <location>
        <begin position="39"/>
        <end position="60"/>
    </location>
</feature>
<evidence type="ECO:0000256" key="1">
    <source>
        <dbReference type="SAM" id="Phobius"/>
    </source>
</evidence>
<evidence type="ECO:0000313" key="2">
    <source>
        <dbReference type="EMBL" id="KAF9463925.1"/>
    </source>
</evidence>
<sequence>MTSASCGFIGGAVFTVPYLVLLPIGSPVQEDFGSIRQQIVVLGKEMMFSAVAGGIGMIVLDSEWDGRGGVCGIVQGLLGPFVSFALMHVALKIVLWSVWVFVSKNPRIAVAP</sequence>
<name>A0A9P5YA36_9AGAR</name>
<comment type="caution">
    <text evidence="2">The sequence shown here is derived from an EMBL/GenBank/DDBJ whole genome shotgun (WGS) entry which is preliminary data.</text>
</comment>
<organism evidence="2 3">
    <name type="scientific">Collybia nuda</name>
    <dbReference type="NCBI Taxonomy" id="64659"/>
    <lineage>
        <taxon>Eukaryota</taxon>
        <taxon>Fungi</taxon>
        <taxon>Dikarya</taxon>
        <taxon>Basidiomycota</taxon>
        <taxon>Agaricomycotina</taxon>
        <taxon>Agaricomycetes</taxon>
        <taxon>Agaricomycetidae</taxon>
        <taxon>Agaricales</taxon>
        <taxon>Tricholomatineae</taxon>
        <taxon>Clitocybaceae</taxon>
        <taxon>Collybia</taxon>
    </lineage>
</organism>
<keyword evidence="1" id="KW-0472">Membrane</keyword>
<keyword evidence="1" id="KW-1133">Transmembrane helix</keyword>
<proteinExistence type="predicted"/>
<evidence type="ECO:0000313" key="3">
    <source>
        <dbReference type="Proteomes" id="UP000807353"/>
    </source>
</evidence>
<feature type="transmembrane region" description="Helical" evidence="1">
    <location>
        <begin position="80"/>
        <end position="102"/>
    </location>
</feature>
<feature type="transmembrane region" description="Helical" evidence="1">
    <location>
        <begin position="6"/>
        <end position="27"/>
    </location>
</feature>
<keyword evidence="3" id="KW-1185">Reference proteome</keyword>
<reference evidence="2" key="1">
    <citation type="submission" date="2020-11" db="EMBL/GenBank/DDBJ databases">
        <authorList>
            <consortium name="DOE Joint Genome Institute"/>
            <person name="Ahrendt S."/>
            <person name="Riley R."/>
            <person name="Andreopoulos W."/>
            <person name="Labutti K."/>
            <person name="Pangilinan J."/>
            <person name="Ruiz-Duenas F.J."/>
            <person name="Barrasa J.M."/>
            <person name="Sanchez-Garcia M."/>
            <person name="Camarero S."/>
            <person name="Miyauchi S."/>
            <person name="Serrano A."/>
            <person name="Linde D."/>
            <person name="Babiker R."/>
            <person name="Drula E."/>
            <person name="Ayuso-Fernandez I."/>
            <person name="Pacheco R."/>
            <person name="Padilla G."/>
            <person name="Ferreira P."/>
            <person name="Barriuso J."/>
            <person name="Kellner H."/>
            <person name="Castanera R."/>
            <person name="Alfaro M."/>
            <person name="Ramirez L."/>
            <person name="Pisabarro A.G."/>
            <person name="Kuo A."/>
            <person name="Tritt A."/>
            <person name="Lipzen A."/>
            <person name="He G."/>
            <person name="Yan M."/>
            <person name="Ng V."/>
            <person name="Cullen D."/>
            <person name="Martin F."/>
            <person name="Rosso M.-N."/>
            <person name="Henrissat B."/>
            <person name="Hibbett D."/>
            <person name="Martinez A.T."/>
            <person name="Grigoriev I.V."/>
        </authorList>
    </citation>
    <scope>NUCLEOTIDE SEQUENCE</scope>
    <source>
        <strain evidence="2">CBS 247.69</strain>
    </source>
</reference>
<keyword evidence="1" id="KW-0812">Transmembrane</keyword>
<dbReference type="EMBL" id="MU150258">
    <property type="protein sequence ID" value="KAF9463925.1"/>
    <property type="molecule type" value="Genomic_DNA"/>
</dbReference>
<gene>
    <name evidence="2" type="ORF">BDZ94DRAFT_578353</name>
</gene>